<protein>
    <submittedName>
        <fullName evidence="2">Uncharacterized protein</fullName>
    </submittedName>
</protein>
<comment type="caution">
    <text evidence="2">The sequence shown here is derived from an EMBL/GenBank/DDBJ whole genome shotgun (WGS) entry which is preliminary data.</text>
</comment>
<dbReference type="RefSeq" id="WP_345918629.1">
    <property type="nucleotide sequence ID" value="NZ_JBDIVE010000002.1"/>
</dbReference>
<sequence length="84" mass="9600">MTNETRPDAANTPPPAESDSRVEFRFIEFNDVRALRGKEAARVGVSEEGGAERWLWMSISDIERNMSEFGRHPELIKARAAYKF</sequence>
<keyword evidence="3" id="KW-1185">Reference proteome</keyword>
<name>A0ABU9YVX5_9RHOO</name>
<accession>A0ABU9YVX5</accession>
<dbReference type="EMBL" id="JBDIVE010000002">
    <property type="protein sequence ID" value="MEN3067866.1"/>
    <property type="molecule type" value="Genomic_DNA"/>
</dbReference>
<evidence type="ECO:0000313" key="2">
    <source>
        <dbReference type="EMBL" id="MEN3067866.1"/>
    </source>
</evidence>
<organism evidence="2 3">
    <name type="scientific">Uliginosibacterium sediminicola</name>
    <dbReference type="NCBI Taxonomy" id="2024550"/>
    <lineage>
        <taxon>Bacteria</taxon>
        <taxon>Pseudomonadati</taxon>
        <taxon>Pseudomonadota</taxon>
        <taxon>Betaproteobacteria</taxon>
        <taxon>Rhodocyclales</taxon>
        <taxon>Zoogloeaceae</taxon>
        <taxon>Uliginosibacterium</taxon>
    </lineage>
</organism>
<reference evidence="2 3" key="1">
    <citation type="journal article" date="2018" name="Int. J. Syst. Evol. Microbiol.">
        <title>Uliginosibacterium sediminicola sp. nov., isolated from freshwater sediment.</title>
        <authorList>
            <person name="Hwang W.M."/>
            <person name="Kim S.M."/>
            <person name="Kang K."/>
            <person name="Ahn T.Y."/>
        </authorList>
    </citation>
    <scope>NUCLEOTIDE SEQUENCE [LARGE SCALE GENOMIC DNA]</scope>
    <source>
        <strain evidence="2 3">M1-21</strain>
    </source>
</reference>
<feature type="region of interest" description="Disordered" evidence="1">
    <location>
        <begin position="1"/>
        <end position="20"/>
    </location>
</feature>
<gene>
    <name evidence="2" type="ORF">ABDB84_05190</name>
</gene>
<evidence type="ECO:0000256" key="1">
    <source>
        <dbReference type="SAM" id="MobiDB-lite"/>
    </source>
</evidence>
<proteinExistence type="predicted"/>
<evidence type="ECO:0000313" key="3">
    <source>
        <dbReference type="Proteomes" id="UP001410394"/>
    </source>
</evidence>
<dbReference type="Proteomes" id="UP001410394">
    <property type="component" value="Unassembled WGS sequence"/>
</dbReference>